<reference evidence="2" key="1">
    <citation type="submission" date="2018-12" db="EMBL/GenBank/DDBJ databases">
        <title>Tengunoibacter tsumagoiensis gen. nov., sp. nov., Dictyobacter kobayashii sp. nov., D. alpinus sp. nov., and D. joshuensis sp. nov. and description of Dictyobacteraceae fam. nov. within the order Ktedonobacterales isolated from Tengu-no-mugimeshi.</title>
        <authorList>
            <person name="Wang C.M."/>
            <person name="Zheng Y."/>
            <person name="Sakai Y."/>
            <person name="Toyoda A."/>
            <person name="Minakuchi Y."/>
            <person name="Abe K."/>
            <person name="Yokota A."/>
            <person name="Yabe S."/>
        </authorList>
    </citation>
    <scope>NUCLEOTIDE SEQUENCE [LARGE SCALE GENOMIC DNA]</scope>
    <source>
        <strain evidence="2">S-27</strain>
    </source>
</reference>
<sequence>MCNDIQDQLELALTDERFCLGLEQCMSSKQIWFACDNFLDNKLIKTIRDNFHNCWLQCKTSSYALFNQ</sequence>
<comment type="caution">
    <text evidence="1">The sequence shown here is derived from an EMBL/GenBank/DDBJ whole genome shotgun (WGS) entry which is preliminary data.</text>
</comment>
<proteinExistence type="predicted"/>
<dbReference type="AlphaFoldDB" id="A0A401Z8B8"/>
<gene>
    <name evidence="1" type="ORF">KDAU_04140</name>
</gene>
<dbReference type="EMBL" id="BIFQ01000001">
    <property type="protein sequence ID" value="GCE03085.1"/>
    <property type="molecule type" value="Genomic_DNA"/>
</dbReference>
<dbReference type="Proteomes" id="UP000287224">
    <property type="component" value="Unassembled WGS sequence"/>
</dbReference>
<evidence type="ECO:0000313" key="1">
    <source>
        <dbReference type="EMBL" id="GCE03085.1"/>
    </source>
</evidence>
<accession>A0A401Z8B8</accession>
<organism evidence="1 2">
    <name type="scientific">Dictyobacter aurantiacus</name>
    <dbReference type="NCBI Taxonomy" id="1936993"/>
    <lineage>
        <taxon>Bacteria</taxon>
        <taxon>Bacillati</taxon>
        <taxon>Chloroflexota</taxon>
        <taxon>Ktedonobacteria</taxon>
        <taxon>Ktedonobacterales</taxon>
        <taxon>Dictyobacteraceae</taxon>
        <taxon>Dictyobacter</taxon>
    </lineage>
</organism>
<evidence type="ECO:0000313" key="2">
    <source>
        <dbReference type="Proteomes" id="UP000287224"/>
    </source>
</evidence>
<protein>
    <submittedName>
        <fullName evidence="1">Uncharacterized protein</fullName>
    </submittedName>
</protein>
<name>A0A401Z8B8_9CHLR</name>
<keyword evidence="2" id="KW-1185">Reference proteome</keyword>